<evidence type="ECO:0000313" key="2">
    <source>
        <dbReference type="Proteomes" id="UP000070366"/>
    </source>
</evidence>
<gene>
    <name evidence="1" type="ORF">HMPREF3293_00745</name>
</gene>
<protein>
    <submittedName>
        <fullName evidence="1">Uncharacterized protein</fullName>
    </submittedName>
</protein>
<proteinExistence type="predicted"/>
<sequence>MIAVKENAEYQVGFEVSQAVGQLQGLKNEIENGGSISKADIISRLDDILNKLSKIHSMMTEK</sequence>
<dbReference type="KEGG" id="cmiu:B1H56_13950"/>
<dbReference type="Proteomes" id="UP000070366">
    <property type="component" value="Unassembled WGS sequence"/>
</dbReference>
<dbReference type="STRING" id="626937.HMPREF3293_00745"/>
<dbReference type="RefSeq" id="WP_066523086.1">
    <property type="nucleotide sequence ID" value="NZ_CABMOF010000012.1"/>
</dbReference>
<organism evidence="1 2">
    <name type="scientific">Christensenella minuta</name>
    <dbReference type="NCBI Taxonomy" id="626937"/>
    <lineage>
        <taxon>Bacteria</taxon>
        <taxon>Bacillati</taxon>
        <taxon>Bacillota</taxon>
        <taxon>Clostridia</taxon>
        <taxon>Christensenellales</taxon>
        <taxon>Christensenellaceae</taxon>
        <taxon>Christensenella</taxon>
    </lineage>
</organism>
<comment type="caution">
    <text evidence="1">The sequence shown here is derived from an EMBL/GenBank/DDBJ whole genome shotgun (WGS) entry which is preliminary data.</text>
</comment>
<dbReference type="EMBL" id="LSZW01000046">
    <property type="protein sequence ID" value="KXK66341.1"/>
    <property type="molecule type" value="Genomic_DNA"/>
</dbReference>
<keyword evidence="2" id="KW-1185">Reference proteome</keyword>
<name>A0A136Q6N2_9FIRM</name>
<reference evidence="1 2" key="1">
    <citation type="submission" date="2016-02" db="EMBL/GenBank/DDBJ databases">
        <authorList>
            <person name="Wen L."/>
            <person name="He K."/>
            <person name="Yang H."/>
        </authorList>
    </citation>
    <scope>NUCLEOTIDE SEQUENCE [LARGE SCALE GENOMIC DNA]</scope>
    <source>
        <strain evidence="1 2">DSM 22607</strain>
    </source>
</reference>
<dbReference type="OrthoDB" id="9868483at2"/>
<accession>A0A136Q6N2</accession>
<dbReference type="AlphaFoldDB" id="A0A136Q6N2"/>
<evidence type="ECO:0000313" key="1">
    <source>
        <dbReference type="EMBL" id="KXK66341.1"/>
    </source>
</evidence>